<feature type="compositionally biased region" description="Basic residues" evidence="6">
    <location>
        <begin position="445"/>
        <end position="460"/>
    </location>
</feature>
<organism evidence="9 10">
    <name type="scientific">Lasallia pustulata</name>
    <dbReference type="NCBI Taxonomy" id="136370"/>
    <lineage>
        <taxon>Eukaryota</taxon>
        <taxon>Fungi</taxon>
        <taxon>Dikarya</taxon>
        <taxon>Ascomycota</taxon>
        <taxon>Pezizomycotina</taxon>
        <taxon>Lecanoromycetes</taxon>
        <taxon>OSLEUM clade</taxon>
        <taxon>Umbilicariomycetidae</taxon>
        <taxon>Umbilicariales</taxon>
        <taxon>Umbilicariaceae</taxon>
        <taxon>Lasallia</taxon>
    </lineage>
</organism>
<evidence type="ECO:0000259" key="8">
    <source>
        <dbReference type="Pfam" id="PF08600"/>
    </source>
</evidence>
<feature type="domain" description="C3HC-type" evidence="7">
    <location>
        <begin position="99"/>
        <end position="244"/>
    </location>
</feature>
<accession>A0A1W5D1G1</accession>
<evidence type="ECO:0000256" key="4">
    <source>
        <dbReference type="ARBA" id="ARBA00022833"/>
    </source>
</evidence>
<sequence length="476" mass="52334">MPVALSTTKRKFHKILDSITNTSDPSLPLTPRQKNASTKTLPTTLEPPAKKARIARPKSAYTSSSMSSLGNHASTVRTRVKQAQPMKTQEETKAPNFTPWDRGQFLDRLKTFRHVDKWMSKPEPINEVQWAKRGWRCVGKERVGCVGGCGKEVVIKLEEDPEDTGNEPADSGQESDDWRKDAQEQLVERYSETIVSGHEEGCLWRSRGCDGTIYRLSLTHPQTALNALRQRYESLAKMSSDLPSALSVPKGMNITAISRQITPFLLPDSSKPSVDRVEAEIPPNSINEQALALSLFGWQAEGGHITGLATCEACFRRLGLWLFKTKPTEDAAADEEASMSRLDVVSEHRDHCPWINAASQSGGSTPRKGAIAIPDLAGWESLLRVVRNTQHIRAETMPPPATASGHGDEDDDVASEVVSIATTAAGPEDRAARDAKDKERWAKLKKLKQAFHVKRSSKIGKGKDNNTSASRPDTAG</sequence>
<dbReference type="PANTHER" id="PTHR15835">
    <property type="entry name" value="NUCLEAR-INTERACTING PARTNER OF ALK"/>
    <property type="match status" value="1"/>
</dbReference>
<name>A0A1W5D1G1_9LECA</name>
<dbReference type="PANTHER" id="PTHR15835:SF6">
    <property type="entry name" value="ZINC FINGER C3HC-TYPE PROTEIN 1"/>
    <property type="match status" value="1"/>
</dbReference>
<feature type="compositionally biased region" description="Polar residues" evidence="6">
    <location>
        <begin position="32"/>
        <end position="43"/>
    </location>
</feature>
<feature type="domain" description="NuBaID C-terminal" evidence="8">
    <location>
        <begin position="290"/>
        <end position="392"/>
    </location>
</feature>
<dbReference type="AlphaFoldDB" id="A0A1W5D1G1"/>
<dbReference type="GO" id="GO:0008270">
    <property type="term" value="F:zinc ion binding"/>
    <property type="evidence" value="ECO:0007669"/>
    <property type="project" value="UniProtKB-KW"/>
</dbReference>
<protein>
    <submittedName>
        <fullName evidence="9">Zinc finger, C3HC-like</fullName>
    </submittedName>
</protein>
<dbReference type="GO" id="GO:0005634">
    <property type="term" value="C:nucleus"/>
    <property type="evidence" value="ECO:0007669"/>
    <property type="project" value="UniProtKB-SubCell"/>
</dbReference>
<proteinExistence type="predicted"/>
<keyword evidence="10" id="KW-1185">Reference proteome</keyword>
<evidence type="ECO:0000256" key="6">
    <source>
        <dbReference type="SAM" id="MobiDB-lite"/>
    </source>
</evidence>
<feature type="region of interest" description="Disordered" evidence="6">
    <location>
        <begin position="445"/>
        <end position="476"/>
    </location>
</feature>
<keyword evidence="5" id="KW-0539">Nucleus</keyword>
<feature type="region of interest" description="Disordered" evidence="6">
    <location>
        <begin position="393"/>
        <end position="412"/>
    </location>
</feature>
<keyword evidence="3" id="KW-0863">Zinc-finger</keyword>
<evidence type="ECO:0000256" key="1">
    <source>
        <dbReference type="ARBA" id="ARBA00004123"/>
    </source>
</evidence>
<evidence type="ECO:0000256" key="5">
    <source>
        <dbReference type="ARBA" id="ARBA00023242"/>
    </source>
</evidence>
<evidence type="ECO:0000256" key="2">
    <source>
        <dbReference type="ARBA" id="ARBA00022723"/>
    </source>
</evidence>
<dbReference type="EMBL" id="FWEW01001411">
    <property type="protein sequence ID" value="SLM36946.1"/>
    <property type="molecule type" value="Genomic_DNA"/>
</dbReference>
<evidence type="ECO:0000313" key="9">
    <source>
        <dbReference type="EMBL" id="SLM36946.1"/>
    </source>
</evidence>
<dbReference type="Pfam" id="PF08600">
    <property type="entry name" value="NuBaID_C"/>
    <property type="match status" value="1"/>
</dbReference>
<feature type="compositionally biased region" description="Polar residues" evidence="6">
    <location>
        <begin position="60"/>
        <end position="76"/>
    </location>
</feature>
<evidence type="ECO:0000313" key="10">
    <source>
        <dbReference type="Proteomes" id="UP000192927"/>
    </source>
</evidence>
<dbReference type="Proteomes" id="UP000192927">
    <property type="component" value="Unassembled WGS sequence"/>
</dbReference>
<evidence type="ECO:0000259" key="7">
    <source>
        <dbReference type="Pfam" id="PF07967"/>
    </source>
</evidence>
<feature type="region of interest" description="Disordered" evidence="6">
    <location>
        <begin position="157"/>
        <end position="179"/>
    </location>
</feature>
<comment type="subcellular location">
    <subcellularLocation>
        <location evidence="1">Nucleus</location>
    </subcellularLocation>
</comment>
<dbReference type="Pfam" id="PF07967">
    <property type="entry name" value="zf-C3HC"/>
    <property type="match status" value="1"/>
</dbReference>
<feature type="compositionally biased region" description="Polar residues" evidence="6">
    <location>
        <begin position="465"/>
        <end position="476"/>
    </location>
</feature>
<feature type="region of interest" description="Disordered" evidence="6">
    <location>
        <begin position="16"/>
        <end position="76"/>
    </location>
</feature>
<keyword evidence="2" id="KW-0479">Metal-binding</keyword>
<reference evidence="10" key="1">
    <citation type="submission" date="2017-03" db="EMBL/GenBank/DDBJ databases">
        <authorList>
            <person name="Sharma R."/>
            <person name="Thines M."/>
        </authorList>
    </citation>
    <scope>NUCLEOTIDE SEQUENCE [LARGE SCALE GENOMIC DNA]</scope>
</reference>
<keyword evidence="4" id="KW-0862">Zinc</keyword>
<evidence type="ECO:0000256" key="3">
    <source>
        <dbReference type="ARBA" id="ARBA00022771"/>
    </source>
</evidence>
<dbReference type="InterPro" id="IPR013909">
    <property type="entry name" value="NuBaID_C"/>
</dbReference>
<dbReference type="InterPro" id="IPR012935">
    <property type="entry name" value="NuBaID_N"/>
</dbReference>